<dbReference type="SUPFAM" id="SSF53167">
    <property type="entry name" value="Purine and uridine phosphorylases"/>
    <property type="match status" value="1"/>
</dbReference>
<proteinExistence type="predicted"/>
<feature type="compositionally biased region" description="Basic residues" evidence="3">
    <location>
        <begin position="1163"/>
        <end position="1172"/>
    </location>
</feature>
<gene>
    <name evidence="6" type="ORF">B0A52_08834</name>
</gene>
<dbReference type="Gene3D" id="3.40.50.1580">
    <property type="entry name" value="Nucleoside phosphorylase domain"/>
    <property type="match status" value="1"/>
</dbReference>
<dbReference type="EMBL" id="NAJM01000047">
    <property type="protein sequence ID" value="RVX67481.1"/>
    <property type="molecule type" value="Genomic_DNA"/>
</dbReference>
<dbReference type="InterPro" id="IPR019734">
    <property type="entry name" value="TPR_rpt"/>
</dbReference>
<keyword evidence="1" id="KW-0802">TPR repeat</keyword>
<dbReference type="OrthoDB" id="1658288at2759"/>
<dbReference type="GO" id="GO:0003824">
    <property type="term" value="F:catalytic activity"/>
    <property type="evidence" value="ECO:0007669"/>
    <property type="project" value="InterPro"/>
</dbReference>
<dbReference type="Pfam" id="PF13374">
    <property type="entry name" value="TPR_10"/>
    <property type="match status" value="1"/>
</dbReference>
<dbReference type="SUPFAM" id="SSF52540">
    <property type="entry name" value="P-loop containing nucleoside triphosphate hydrolases"/>
    <property type="match status" value="1"/>
</dbReference>
<reference evidence="6 7" key="1">
    <citation type="submission" date="2017-03" db="EMBL/GenBank/DDBJ databases">
        <title>Genomes of endolithic fungi from Antarctica.</title>
        <authorList>
            <person name="Coleine C."/>
            <person name="Masonjones S."/>
            <person name="Stajich J.E."/>
        </authorList>
    </citation>
    <scope>NUCLEOTIDE SEQUENCE [LARGE SCALE GENOMIC DNA]</scope>
    <source>
        <strain evidence="6 7">CCFEE 6314</strain>
    </source>
</reference>
<keyword evidence="2" id="KW-0175">Coiled coil</keyword>
<evidence type="ECO:0000256" key="3">
    <source>
        <dbReference type="SAM" id="MobiDB-lite"/>
    </source>
</evidence>
<accession>A0A438MUP8</accession>
<dbReference type="PROSITE" id="PS50005">
    <property type="entry name" value="TPR"/>
    <property type="match status" value="1"/>
</dbReference>
<dbReference type="InterPro" id="IPR027417">
    <property type="entry name" value="P-loop_NTPase"/>
</dbReference>
<dbReference type="InterPro" id="IPR041664">
    <property type="entry name" value="AAA_16"/>
</dbReference>
<evidence type="ECO:0000313" key="7">
    <source>
        <dbReference type="Proteomes" id="UP000288859"/>
    </source>
</evidence>
<feature type="compositionally biased region" description="Polar residues" evidence="3">
    <location>
        <begin position="1146"/>
        <end position="1160"/>
    </location>
</feature>
<feature type="domain" description="Nucleoside phosphorylase" evidence="4">
    <location>
        <begin position="37"/>
        <end position="285"/>
    </location>
</feature>
<dbReference type="SUPFAM" id="SSF48452">
    <property type="entry name" value="TPR-like"/>
    <property type="match status" value="2"/>
</dbReference>
<dbReference type="SMART" id="SM00028">
    <property type="entry name" value="TPR"/>
    <property type="match status" value="5"/>
</dbReference>
<dbReference type="Pfam" id="PF13191">
    <property type="entry name" value="AAA_16"/>
    <property type="match status" value="1"/>
</dbReference>
<evidence type="ECO:0000259" key="5">
    <source>
        <dbReference type="Pfam" id="PF13191"/>
    </source>
</evidence>
<dbReference type="Pfam" id="PF13181">
    <property type="entry name" value="TPR_8"/>
    <property type="match status" value="1"/>
</dbReference>
<feature type="domain" description="Orc1-like AAA ATPase" evidence="5">
    <location>
        <begin position="327"/>
        <end position="457"/>
    </location>
</feature>
<dbReference type="PANTHER" id="PTHR46082:SF11">
    <property type="entry name" value="AAA+ ATPASE DOMAIN-CONTAINING PROTEIN-RELATED"/>
    <property type="match status" value="1"/>
</dbReference>
<dbReference type="AlphaFoldDB" id="A0A438MUP8"/>
<comment type="caution">
    <text evidence="6">The sequence shown here is derived from an EMBL/GenBank/DDBJ whole genome shotgun (WGS) entry which is preliminary data.</text>
</comment>
<dbReference type="PANTHER" id="PTHR46082">
    <property type="entry name" value="ATP/GTP-BINDING PROTEIN-RELATED"/>
    <property type="match status" value="1"/>
</dbReference>
<dbReference type="InterPro" id="IPR053137">
    <property type="entry name" value="NLR-like"/>
</dbReference>
<organism evidence="6 7">
    <name type="scientific">Exophiala mesophila</name>
    <name type="common">Black yeast-like fungus</name>
    <dbReference type="NCBI Taxonomy" id="212818"/>
    <lineage>
        <taxon>Eukaryota</taxon>
        <taxon>Fungi</taxon>
        <taxon>Dikarya</taxon>
        <taxon>Ascomycota</taxon>
        <taxon>Pezizomycotina</taxon>
        <taxon>Eurotiomycetes</taxon>
        <taxon>Chaetothyriomycetidae</taxon>
        <taxon>Chaetothyriales</taxon>
        <taxon>Herpotrichiellaceae</taxon>
        <taxon>Exophiala</taxon>
    </lineage>
</organism>
<dbReference type="InterPro" id="IPR035994">
    <property type="entry name" value="Nucleoside_phosphorylase_sf"/>
</dbReference>
<dbReference type="InterPro" id="IPR000845">
    <property type="entry name" value="Nucleoside_phosphorylase_d"/>
</dbReference>
<dbReference type="Pfam" id="PF13424">
    <property type="entry name" value="TPR_12"/>
    <property type="match status" value="1"/>
</dbReference>
<evidence type="ECO:0000313" key="6">
    <source>
        <dbReference type="EMBL" id="RVX67481.1"/>
    </source>
</evidence>
<dbReference type="VEuPathDB" id="FungiDB:PV10_03979"/>
<name>A0A438MUP8_EXOME</name>
<protein>
    <submittedName>
        <fullName evidence="6">Uncharacterized protein</fullName>
    </submittedName>
</protein>
<dbReference type="Proteomes" id="UP000288859">
    <property type="component" value="Unassembled WGS sequence"/>
</dbReference>
<dbReference type="InterPro" id="IPR011990">
    <property type="entry name" value="TPR-like_helical_dom_sf"/>
</dbReference>
<evidence type="ECO:0000259" key="4">
    <source>
        <dbReference type="Pfam" id="PF01048"/>
    </source>
</evidence>
<feature type="region of interest" description="Disordered" evidence="3">
    <location>
        <begin position="1138"/>
        <end position="1172"/>
    </location>
</feature>
<evidence type="ECO:0000256" key="2">
    <source>
        <dbReference type="SAM" id="Coils"/>
    </source>
</evidence>
<evidence type="ECO:0000256" key="1">
    <source>
        <dbReference type="PROSITE-ProRule" id="PRU00339"/>
    </source>
</evidence>
<sequence length="1172" mass="132069">MSPIAAPIDIEAYSIVWLAPLPIETAAALLMLDEHHEGLTIRQHGQTVEYHFGQIGNHNVAIAGFPSGEVGIGKAGAMAEAVRRDFRNLDLALLVGIGAAIPSPDRDIRLGDVAVADPVGNYPGVIAYNMTKIVPGEELPKQWMDATHPLWRSIISNIKARTTVHGDTFHQHLTAFNRPEAKAFQQPHDPPPLHPRFNHISSRDGPVVHYGTILSGDKVVRAADFRDHLQTKYGDPIALEMEAAGVMTSLPVAVVRGISDSADPRKNDAWHGRAAAVAAAYAKEMLLRLSPMLPRIQQTGLVPRIHADSVDGERLLLKGRLPKTWDFRGREDHLKTIAKHMDQSQAQAFDKTVLILSGISGVGKSQLAAAYVKQQLSKKPRREIFWLRGRDKKSFENSIIEIYLDPAQPQVSNVTQLTEDTDRQSKELVNSFLQDLNRRGHTGWLMVLDDVTLWAEDEASTNDDDINLNCYLNTIQRGSLLVTTNRQNWPSSHENVLQVQGLDDTASVSLLKSKLHGYFTRDADLWELTQMLHGLPLSLRLAVTHIRKRGIKVADYIKMWRERELDEAWPLIEPGLVQTLALCIEELQADHEDAANLLTLLGFLDHQSFSFDLCWNGRNGDSPDFPEWLSAIGNNKAKFNRAIEVLLNLSFVQLNNDESDLTTYSIHPAVHAFARHCAGSHKDNYISWAVSLVADSVPRSSDKHYWKKVLALAPHADKCMLYIRTRRFPPQTLERMGALFRLLGRYEDASELYKAALRALLPHKEEYLETTAQVLNDLGLVYYGQSNFGLAVKTFQESIDTYSKLPTPLPNDSMDTFMCIIFNHGNACRMTQDLDMATAAFDRVHKYCSQKNVSCEQESTPSWTQIFFSRVLNALAELEIERKEIQQAMSKLRQAASIQIKYLDSNDPVQLSTRLNLGRAFTDLECYAEARQNLRDVAQRYRQRWGANHQTTMKATYELARASMGFGKEAKESGESDQEANESFDEAERLWMENLSFYTEKHGSDSEDALRTKANIALLQSARGDLVMARRNMLQVFQRSTIPASKVKAQCDLALICQQMNNLDVAEINFEQAVEAAKLLSEPGETRELFRPMYHWAQLQLAVGDSEKYEQTLVEIHALQPSERNEWWERAGSELAHLTKSPRPAMTNTSEMSQVQASSESIHRKRKRKPDQ</sequence>
<feature type="repeat" description="TPR" evidence="1">
    <location>
        <begin position="772"/>
        <end position="805"/>
    </location>
</feature>
<dbReference type="Gene3D" id="1.25.40.10">
    <property type="entry name" value="Tetratricopeptide repeat domain"/>
    <property type="match status" value="2"/>
</dbReference>
<dbReference type="GO" id="GO:0009116">
    <property type="term" value="P:nucleoside metabolic process"/>
    <property type="evidence" value="ECO:0007669"/>
    <property type="project" value="InterPro"/>
</dbReference>
<dbReference type="Pfam" id="PF01048">
    <property type="entry name" value="PNP_UDP_1"/>
    <property type="match status" value="1"/>
</dbReference>
<feature type="coiled-coil region" evidence="2">
    <location>
        <begin position="868"/>
        <end position="895"/>
    </location>
</feature>
<dbReference type="Gene3D" id="3.40.50.300">
    <property type="entry name" value="P-loop containing nucleotide triphosphate hydrolases"/>
    <property type="match status" value="1"/>
</dbReference>